<organism evidence="4 5">
    <name type="scientific">Cardiosporidium cionae</name>
    <dbReference type="NCBI Taxonomy" id="476202"/>
    <lineage>
        <taxon>Eukaryota</taxon>
        <taxon>Sar</taxon>
        <taxon>Alveolata</taxon>
        <taxon>Apicomplexa</taxon>
        <taxon>Aconoidasida</taxon>
        <taxon>Nephromycida</taxon>
        <taxon>Cardiosporidium</taxon>
    </lineage>
</organism>
<dbReference type="Pfam" id="PF00439">
    <property type="entry name" value="Bromodomain"/>
    <property type="match status" value="1"/>
</dbReference>
<proteinExistence type="predicted"/>
<dbReference type="CDD" id="cd04369">
    <property type="entry name" value="Bromodomain"/>
    <property type="match status" value="1"/>
</dbReference>
<protein>
    <submittedName>
        <fullName evidence="4">Bromodomain-containing protein</fullName>
    </submittedName>
</protein>
<dbReference type="SUPFAM" id="SSF47370">
    <property type="entry name" value="Bromodomain"/>
    <property type="match status" value="1"/>
</dbReference>
<dbReference type="SMART" id="SM00297">
    <property type="entry name" value="BROMO"/>
    <property type="match status" value="1"/>
</dbReference>
<gene>
    <name evidence="4" type="ORF">IE077_003469</name>
</gene>
<accession>A0ABQ7J889</accession>
<dbReference type="EMBL" id="JADAQX010000454">
    <property type="protein sequence ID" value="KAF8820185.1"/>
    <property type="molecule type" value="Genomic_DNA"/>
</dbReference>
<keyword evidence="5" id="KW-1185">Reference proteome</keyword>
<evidence type="ECO:0000256" key="2">
    <source>
        <dbReference type="PROSITE-ProRule" id="PRU00035"/>
    </source>
</evidence>
<dbReference type="PROSITE" id="PS50014">
    <property type="entry name" value="BROMODOMAIN_2"/>
    <property type="match status" value="1"/>
</dbReference>
<feature type="domain" description="Bromo" evidence="3">
    <location>
        <begin position="261"/>
        <end position="306"/>
    </location>
</feature>
<sequence>MHRTTAAGITLKSAFVDKKNRLHYIKSGSSILSAIECVIELDQLLDSLEWRLRLTLWESLLDILENLKNTCPVLFLPYSTYLNSMESVIESEETPLPENHRMPLKTYSFTPLKSKNTIRRLGDIPTDCNFSHTDLSYIAHARCVVEYTRNLLWKYLNSTAFNYLAIGDHRVQLVRSVYHFLFGWGCPCTLSETHALNEKLVEEHMKLCKTGAPLKKFCIFKQKYTEKHLPTDWLEVAHDAICSISEMSEAKFLLNDPEAIIENYRRIIREPIWLKKIEAKARNRMYKMAMEFKSDVAKVFRNAKEFISNSVDPDILPFDLQSLKKDCALLEEQFEYMWCVISRTYQAEEKRKNQALLLQRKIKDELV</sequence>
<dbReference type="Gene3D" id="1.20.920.10">
    <property type="entry name" value="Bromodomain-like"/>
    <property type="match status" value="1"/>
</dbReference>
<evidence type="ECO:0000313" key="4">
    <source>
        <dbReference type="EMBL" id="KAF8820185.1"/>
    </source>
</evidence>
<evidence type="ECO:0000259" key="3">
    <source>
        <dbReference type="PROSITE" id="PS50014"/>
    </source>
</evidence>
<dbReference type="InterPro" id="IPR001487">
    <property type="entry name" value="Bromodomain"/>
</dbReference>
<evidence type="ECO:0000313" key="5">
    <source>
        <dbReference type="Proteomes" id="UP000823046"/>
    </source>
</evidence>
<comment type="caution">
    <text evidence="4">The sequence shown here is derived from an EMBL/GenBank/DDBJ whole genome shotgun (WGS) entry which is preliminary data.</text>
</comment>
<dbReference type="InterPro" id="IPR036427">
    <property type="entry name" value="Bromodomain-like_sf"/>
</dbReference>
<dbReference type="Proteomes" id="UP000823046">
    <property type="component" value="Unassembled WGS sequence"/>
</dbReference>
<evidence type="ECO:0000256" key="1">
    <source>
        <dbReference type="ARBA" id="ARBA00023117"/>
    </source>
</evidence>
<name>A0ABQ7J889_9APIC</name>
<keyword evidence="1 2" id="KW-0103">Bromodomain</keyword>
<reference evidence="4 5" key="1">
    <citation type="journal article" date="2020" name="bioRxiv">
        <title>Metabolic contributions of an alphaproteobacterial endosymbiont in the apicomplexan Cardiosporidium cionae.</title>
        <authorList>
            <person name="Hunter E.S."/>
            <person name="Paight C.J."/>
            <person name="Lane C.E."/>
        </authorList>
    </citation>
    <scope>NUCLEOTIDE SEQUENCE [LARGE SCALE GENOMIC DNA]</scope>
    <source>
        <strain evidence="4">ESH_2018</strain>
    </source>
</reference>